<keyword evidence="3" id="KW-0663">Pyridoxal phosphate</keyword>
<sequence length="330" mass="36204">MPRYYYKGTGIMKKLIDNIYDAIGETPMLRLSRITKHYGVEGNIFAKLEYLNPGFSKKDRPALQMIEEAEASGELKLGQTVIELTSGNTGTGLSIVCQAKGHPFIACMSEGNSMERAKMMRALGAEVVIVPQAMTSVKGQVSGEDLKLVEQTTQKLARERDAFRADQFKLDSSYRAHFFHTAVEMWEQSDGQIDCFVDIVGSGGTFEGCAEKLKELNGSIRCYIAEPENAAIYAGYPITNNGRHKVQGCGYALDLPKINKNLIDGCIQVTDNEACETARDLARLEGTFVGISSGANVSAAIKLLRDRERGNNIALTLNDSGLKYLSTDLF</sequence>
<evidence type="ECO:0000256" key="1">
    <source>
        <dbReference type="ARBA" id="ARBA00001933"/>
    </source>
</evidence>
<comment type="cofactor">
    <cofactor evidence="1">
        <name>pyridoxal 5'-phosphate</name>
        <dbReference type="ChEBI" id="CHEBI:597326"/>
    </cofactor>
</comment>
<keyword evidence="6" id="KW-1185">Reference proteome</keyword>
<dbReference type="InterPro" id="IPR001926">
    <property type="entry name" value="TrpB-like_PALP"/>
</dbReference>
<reference evidence="5" key="1">
    <citation type="submission" date="2022-03" db="EMBL/GenBank/DDBJ databases">
        <title>Draft Genome Sequence of Firmicute Strain S0AB, a Heterotrophic Iron/Sulfur-Oxidizing Extreme Acidophile.</title>
        <authorList>
            <person name="Vergara E."/>
            <person name="Pakostova E."/>
            <person name="Johnson D.B."/>
            <person name="Holmes D.S."/>
        </authorList>
    </citation>
    <scope>NUCLEOTIDE SEQUENCE</scope>
    <source>
        <strain evidence="5">S0AB</strain>
    </source>
</reference>
<evidence type="ECO:0000256" key="3">
    <source>
        <dbReference type="ARBA" id="ARBA00022898"/>
    </source>
</evidence>
<dbReference type="GO" id="GO:0004124">
    <property type="term" value="F:cysteine synthase activity"/>
    <property type="evidence" value="ECO:0007669"/>
    <property type="project" value="UniProtKB-EC"/>
</dbReference>
<evidence type="ECO:0000259" key="4">
    <source>
        <dbReference type="Pfam" id="PF00291"/>
    </source>
</evidence>
<protein>
    <submittedName>
        <fullName evidence="5">Cysteine synthase</fullName>
        <ecNumber evidence="5">2.5.1.47</ecNumber>
    </submittedName>
</protein>
<evidence type="ECO:0000313" key="5">
    <source>
        <dbReference type="EMBL" id="MCI0184433.1"/>
    </source>
</evidence>
<comment type="similarity">
    <text evidence="2">Belongs to the cysteine synthase/cystathionine beta-synthase family.</text>
</comment>
<dbReference type="EC" id="2.5.1.47" evidence="5"/>
<dbReference type="InterPro" id="IPR036052">
    <property type="entry name" value="TrpB-like_PALP_sf"/>
</dbReference>
<keyword evidence="5" id="KW-0808">Transferase</keyword>
<accession>A0A9X2ACQ4</accession>
<comment type="caution">
    <text evidence="5">The sequence shown here is derived from an EMBL/GenBank/DDBJ whole genome shotgun (WGS) entry which is preliminary data.</text>
</comment>
<gene>
    <name evidence="5" type="primary">cysK_3</name>
    <name evidence="5" type="ORF">MM817_02730</name>
</gene>
<evidence type="ECO:0000313" key="6">
    <source>
        <dbReference type="Proteomes" id="UP001139263"/>
    </source>
</evidence>
<dbReference type="SUPFAM" id="SSF53686">
    <property type="entry name" value="Tryptophan synthase beta subunit-like PLP-dependent enzymes"/>
    <property type="match status" value="1"/>
</dbReference>
<dbReference type="Gene3D" id="3.40.50.1100">
    <property type="match status" value="2"/>
</dbReference>
<dbReference type="FunFam" id="3.40.50.1100:FF:000003">
    <property type="entry name" value="Cystathionine beta-synthase"/>
    <property type="match status" value="1"/>
</dbReference>
<dbReference type="PANTHER" id="PTHR10314">
    <property type="entry name" value="CYSTATHIONINE BETA-SYNTHASE"/>
    <property type="match status" value="1"/>
</dbReference>
<feature type="domain" description="Tryptophan synthase beta chain-like PALP" evidence="4">
    <location>
        <begin position="20"/>
        <end position="309"/>
    </location>
</feature>
<dbReference type="AlphaFoldDB" id="A0A9X2ACQ4"/>
<organism evidence="5 6">
    <name type="scientific">Sulfoacidibacillus ferrooxidans</name>
    <dbReference type="NCBI Taxonomy" id="2005001"/>
    <lineage>
        <taxon>Bacteria</taxon>
        <taxon>Bacillati</taxon>
        <taxon>Bacillota</taxon>
        <taxon>Bacilli</taxon>
        <taxon>Bacillales</taxon>
        <taxon>Alicyclobacillaceae</taxon>
        <taxon>Sulfoacidibacillus</taxon>
    </lineage>
</organism>
<dbReference type="EMBL" id="JALBUF010000014">
    <property type="protein sequence ID" value="MCI0184433.1"/>
    <property type="molecule type" value="Genomic_DNA"/>
</dbReference>
<evidence type="ECO:0000256" key="2">
    <source>
        <dbReference type="ARBA" id="ARBA00007103"/>
    </source>
</evidence>
<proteinExistence type="inferred from homology"/>
<dbReference type="InterPro" id="IPR050214">
    <property type="entry name" value="Cys_Synth/Cystath_Beta-Synth"/>
</dbReference>
<dbReference type="CDD" id="cd01561">
    <property type="entry name" value="CBS_like"/>
    <property type="match status" value="1"/>
</dbReference>
<dbReference type="Proteomes" id="UP001139263">
    <property type="component" value="Unassembled WGS sequence"/>
</dbReference>
<name>A0A9X2ACQ4_9BACL</name>
<dbReference type="Pfam" id="PF00291">
    <property type="entry name" value="PALP"/>
    <property type="match status" value="1"/>
</dbReference>